<evidence type="ECO:0000313" key="2">
    <source>
        <dbReference type="EMBL" id="WIV18458.1"/>
    </source>
</evidence>
<dbReference type="InterPro" id="IPR038117">
    <property type="entry name" value="BofC_C_sf"/>
</dbReference>
<protein>
    <submittedName>
        <fullName evidence="2">BofC C-terminal domain-containing protein</fullName>
    </submittedName>
</protein>
<feature type="domain" description="WH2" evidence="1">
    <location>
        <begin position="65"/>
        <end position="82"/>
    </location>
</feature>
<dbReference type="InterPro" id="IPR003124">
    <property type="entry name" value="WH2_dom"/>
</dbReference>
<dbReference type="EMBL" id="CP127162">
    <property type="protein sequence ID" value="WIV18458.1"/>
    <property type="molecule type" value="Genomic_DNA"/>
</dbReference>
<keyword evidence="3" id="KW-1185">Reference proteome</keyword>
<proteinExistence type="predicted"/>
<organism evidence="2 3">
    <name type="scientific">Paenibacillus polygoni</name>
    <dbReference type="NCBI Taxonomy" id="3050112"/>
    <lineage>
        <taxon>Bacteria</taxon>
        <taxon>Bacillati</taxon>
        <taxon>Bacillota</taxon>
        <taxon>Bacilli</taxon>
        <taxon>Bacillales</taxon>
        <taxon>Paenibacillaceae</taxon>
        <taxon>Paenibacillus</taxon>
    </lineage>
</organism>
<dbReference type="Proteomes" id="UP001236415">
    <property type="component" value="Chromosome"/>
</dbReference>
<dbReference type="Gene3D" id="3.30.70.1740">
    <property type="entry name" value="Bypass-of-forespore C, C-terminal domain"/>
    <property type="match status" value="1"/>
</dbReference>
<dbReference type="Pfam" id="PF08955">
    <property type="entry name" value="BofC_C"/>
    <property type="match status" value="1"/>
</dbReference>
<name>A0ABY8X2H5_9BACL</name>
<dbReference type="PROSITE" id="PS51082">
    <property type="entry name" value="WH2"/>
    <property type="match status" value="1"/>
</dbReference>
<gene>
    <name evidence="2" type="ORF">QPK24_19015</name>
</gene>
<sequence length="220" mass="24717">MKFLNFNKRWKKIKRTLTTFTICILLAVLAGAGLPISQMMQSLLTTGSIEVMEEDASFEEDSTMAQASLLQQIRSNDKLRRVFLEKKYVCGTETMNLGNFTPEEMVTLIKQHPGWSGYIEAESDLVVQETVNDLSPHCKENAYMSLDKEGNLTLFDGKPKEEKTIRTFFQLDVGSMETSLPAGVLEQLQNGIRVQDIEEYNSVLSTFGDYAVAPVGNIIE</sequence>
<accession>A0ABY8X2H5</accession>
<evidence type="ECO:0000259" key="1">
    <source>
        <dbReference type="PROSITE" id="PS51082"/>
    </source>
</evidence>
<reference evidence="2 3" key="1">
    <citation type="submission" date="2023-06" db="EMBL/GenBank/DDBJ databases">
        <title>Paenibacillus polygonum sp. nov., an endophytic bacterium, isolated from Polygonum lapathifolium L. in Nanji Wetland National Nature Reserve, South of Poyang Lake, Jiangxi Province, China.</title>
        <authorList>
            <person name="Yu Z."/>
        </authorList>
    </citation>
    <scope>NUCLEOTIDE SEQUENCE [LARGE SCALE GENOMIC DNA]</scope>
    <source>
        <strain evidence="2 3">C31</strain>
    </source>
</reference>
<evidence type="ECO:0000313" key="3">
    <source>
        <dbReference type="Proteomes" id="UP001236415"/>
    </source>
</evidence>
<dbReference type="RefSeq" id="WP_285743846.1">
    <property type="nucleotide sequence ID" value="NZ_CP127162.1"/>
</dbReference>
<dbReference type="InterPro" id="IPR015050">
    <property type="entry name" value="BofC_C"/>
</dbReference>